<keyword evidence="3" id="KW-0804">Transcription</keyword>
<dbReference type="InterPro" id="IPR001034">
    <property type="entry name" value="DeoR_HTH"/>
</dbReference>
<evidence type="ECO:0000313" key="5">
    <source>
        <dbReference type="EMBL" id="QKJ85541.1"/>
    </source>
</evidence>
<dbReference type="PANTHER" id="PTHR30363:SF58">
    <property type="entry name" value="REGULATORY PROTEIN, DEOR FAMILY"/>
    <property type="match status" value="1"/>
</dbReference>
<accession>A0A6M8U9M1</accession>
<reference evidence="5 6" key="1">
    <citation type="submission" date="2020-06" db="EMBL/GenBank/DDBJ databases">
        <title>Genome sequence of Paramixta manurensis strain PD-1.</title>
        <authorList>
            <person name="Lee C.W."/>
            <person name="Kim J."/>
        </authorList>
    </citation>
    <scope>NUCLEOTIDE SEQUENCE [LARGE SCALE GENOMIC DNA]</scope>
    <source>
        <strain evidence="5 6">PD-1</strain>
    </source>
</reference>
<sequence length="256" mass="27501">MLPIERQQQILQTVTEKGVVSLTELMECFQVSHMTIRRDIQKLESVNAIAIVSGGIALPERQRLLAEPSHQDKTILYPREKEAIGAEALRLIPANSSIYLDAGTTTLALAHALAGRDDLLIVTNDFVIAAFITEHTRCQMIHTGGTLCRENRSCVGALAAEMLKNLFIDIAFISASCWNQRGISTPNEDKVAVKKAVAAVSSQRVLLADASKYGKIANYLALPLTAFDAIISDSHLPAAAALAIRNGGAALSLAGE</sequence>
<keyword evidence="1" id="KW-0805">Transcription regulation</keyword>
<dbReference type="SUPFAM" id="SSF100950">
    <property type="entry name" value="NagB/RpiA/CoA transferase-like"/>
    <property type="match status" value="1"/>
</dbReference>
<dbReference type="AlphaFoldDB" id="A0A6M8U9M1"/>
<dbReference type="InterPro" id="IPR036390">
    <property type="entry name" value="WH_DNA-bd_sf"/>
</dbReference>
<dbReference type="Pfam" id="PF08220">
    <property type="entry name" value="HTH_DeoR"/>
    <property type="match status" value="1"/>
</dbReference>
<evidence type="ECO:0000259" key="4">
    <source>
        <dbReference type="PROSITE" id="PS51000"/>
    </source>
</evidence>
<dbReference type="GO" id="GO:0003700">
    <property type="term" value="F:DNA-binding transcription factor activity"/>
    <property type="evidence" value="ECO:0007669"/>
    <property type="project" value="InterPro"/>
</dbReference>
<dbReference type="InterPro" id="IPR050313">
    <property type="entry name" value="Carb_Metab_HTH_regulators"/>
</dbReference>
<dbReference type="InterPro" id="IPR037171">
    <property type="entry name" value="NagB/RpiA_transferase-like"/>
</dbReference>
<dbReference type="Gene3D" id="1.10.10.10">
    <property type="entry name" value="Winged helix-like DNA-binding domain superfamily/Winged helix DNA-binding domain"/>
    <property type="match status" value="1"/>
</dbReference>
<organism evidence="5 6">
    <name type="scientific">Paramixta manurensis</name>
    <dbReference type="NCBI Taxonomy" id="2740817"/>
    <lineage>
        <taxon>Bacteria</taxon>
        <taxon>Pseudomonadati</taxon>
        <taxon>Pseudomonadota</taxon>
        <taxon>Gammaproteobacteria</taxon>
        <taxon>Enterobacterales</taxon>
        <taxon>Erwiniaceae</taxon>
        <taxon>Paramixta</taxon>
    </lineage>
</organism>
<evidence type="ECO:0000256" key="3">
    <source>
        <dbReference type="ARBA" id="ARBA00023163"/>
    </source>
</evidence>
<keyword evidence="6" id="KW-1185">Reference proteome</keyword>
<dbReference type="Gene3D" id="3.40.50.1360">
    <property type="match status" value="1"/>
</dbReference>
<dbReference type="GO" id="GO:0003677">
    <property type="term" value="F:DNA binding"/>
    <property type="evidence" value="ECO:0007669"/>
    <property type="project" value="UniProtKB-KW"/>
</dbReference>
<dbReference type="EMBL" id="CP054212">
    <property type="protein sequence ID" value="QKJ85541.1"/>
    <property type="molecule type" value="Genomic_DNA"/>
</dbReference>
<dbReference type="Pfam" id="PF00455">
    <property type="entry name" value="DeoRC"/>
    <property type="match status" value="1"/>
</dbReference>
<dbReference type="KEGG" id="pmak:PMPD1_0566"/>
<dbReference type="InterPro" id="IPR036388">
    <property type="entry name" value="WH-like_DNA-bd_sf"/>
</dbReference>
<feature type="domain" description="HTH deoR-type" evidence="4">
    <location>
        <begin position="3"/>
        <end position="58"/>
    </location>
</feature>
<dbReference type="Proteomes" id="UP000505325">
    <property type="component" value="Chromosome"/>
</dbReference>
<dbReference type="RefSeq" id="WP_173632624.1">
    <property type="nucleotide sequence ID" value="NZ_CP054212.1"/>
</dbReference>
<dbReference type="SUPFAM" id="SSF46785">
    <property type="entry name" value="Winged helix' DNA-binding domain"/>
    <property type="match status" value="1"/>
</dbReference>
<name>A0A6M8U9M1_9GAMM</name>
<dbReference type="InterPro" id="IPR018356">
    <property type="entry name" value="Tscrpt_reg_HTH_DeoR_CS"/>
</dbReference>
<evidence type="ECO:0000313" key="6">
    <source>
        <dbReference type="Proteomes" id="UP000505325"/>
    </source>
</evidence>
<dbReference type="PANTHER" id="PTHR30363">
    <property type="entry name" value="HTH-TYPE TRANSCRIPTIONAL REGULATOR SRLR-RELATED"/>
    <property type="match status" value="1"/>
</dbReference>
<protein>
    <submittedName>
        <fullName evidence="5">DeoR family transcriptional regulator</fullName>
    </submittedName>
</protein>
<keyword evidence="2" id="KW-0238">DNA-binding</keyword>
<gene>
    <name evidence="5" type="ORF">PMPD1_0566</name>
</gene>
<dbReference type="PROSITE" id="PS51000">
    <property type="entry name" value="HTH_DEOR_2"/>
    <property type="match status" value="1"/>
</dbReference>
<evidence type="ECO:0000256" key="1">
    <source>
        <dbReference type="ARBA" id="ARBA00023015"/>
    </source>
</evidence>
<dbReference type="SMART" id="SM01134">
    <property type="entry name" value="DeoRC"/>
    <property type="match status" value="1"/>
</dbReference>
<dbReference type="PROSITE" id="PS00894">
    <property type="entry name" value="HTH_DEOR_1"/>
    <property type="match status" value="1"/>
</dbReference>
<proteinExistence type="predicted"/>
<dbReference type="SMART" id="SM00420">
    <property type="entry name" value="HTH_DEOR"/>
    <property type="match status" value="1"/>
</dbReference>
<dbReference type="InterPro" id="IPR014036">
    <property type="entry name" value="DeoR-like_C"/>
</dbReference>
<evidence type="ECO:0000256" key="2">
    <source>
        <dbReference type="ARBA" id="ARBA00023125"/>
    </source>
</evidence>